<comment type="caution">
    <text evidence="2">The sequence shown here is derived from an EMBL/GenBank/DDBJ whole genome shotgun (WGS) entry which is preliminary data.</text>
</comment>
<accession>A0ABR3JKH9</accession>
<dbReference type="Proteomes" id="UP001556367">
    <property type="component" value="Unassembled WGS sequence"/>
</dbReference>
<proteinExistence type="predicted"/>
<gene>
    <name evidence="2" type="ORF">HGRIS_002451</name>
</gene>
<evidence type="ECO:0000313" key="3">
    <source>
        <dbReference type="Proteomes" id="UP001556367"/>
    </source>
</evidence>
<protein>
    <submittedName>
        <fullName evidence="2">Uncharacterized protein</fullName>
    </submittedName>
</protein>
<evidence type="ECO:0000256" key="1">
    <source>
        <dbReference type="SAM" id="MobiDB-lite"/>
    </source>
</evidence>
<evidence type="ECO:0000313" key="2">
    <source>
        <dbReference type="EMBL" id="KAL0956294.1"/>
    </source>
</evidence>
<sequence>MDGSENGSAKRRKVMLGPDGFTNAKPKPASKARVQPPSFISEFGGPTKSSLPSASKPISGTKGPKSNPPARTIQPMDIGLMHSCKTGSAPRRPISLPKPSVPHPSGSPPSSRAAALANVVTISRVVGQHGAAETSGSSTTELRRDSLKACLPRYLPFSEREAPQNQILQPRRLADESLKTSGRLKPLAPPHLRGMAEADSASPRLMMKSAPLKPPRIEEPPNVERSSDTSLRTITSTRVARATDLSTSDGATELLSIILQDRKDGGDSLVETDVSTDTLGGVDFSPSKSSRKGGPKFLKGKLAERANALLTQSHASMSLWQKELELQQRSSSRLVPDLQLYIAEILHLPKLSSSRVCGLAWCSPNNILPPIAASAGTPPSTFMSGLRLQRPSHAGTDAHLVLFSFYTPLFSSLDVGIRSAAAFHVGRRLMAWRPWYEVLLDAPAPFTFRDGSKAEKILLLTRFVITTP</sequence>
<dbReference type="EMBL" id="JASNQZ010000006">
    <property type="protein sequence ID" value="KAL0956294.1"/>
    <property type="molecule type" value="Genomic_DNA"/>
</dbReference>
<name>A0ABR3JKH9_9AGAR</name>
<organism evidence="2 3">
    <name type="scientific">Hohenbuehelia grisea</name>
    <dbReference type="NCBI Taxonomy" id="104357"/>
    <lineage>
        <taxon>Eukaryota</taxon>
        <taxon>Fungi</taxon>
        <taxon>Dikarya</taxon>
        <taxon>Basidiomycota</taxon>
        <taxon>Agaricomycotina</taxon>
        <taxon>Agaricomycetes</taxon>
        <taxon>Agaricomycetidae</taxon>
        <taxon>Agaricales</taxon>
        <taxon>Pleurotineae</taxon>
        <taxon>Pleurotaceae</taxon>
        <taxon>Hohenbuehelia</taxon>
    </lineage>
</organism>
<feature type="compositionally biased region" description="Polar residues" evidence="1">
    <location>
        <begin position="47"/>
        <end position="58"/>
    </location>
</feature>
<keyword evidence="3" id="KW-1185">Reference proteome</keyword>
<feature type="region of interest" description="Disordered" evidence="1">
    <location>
        <begin position="182"/>
        <end position="205"/>
    </location>
</feature>
<reference evidence="3" key="1">
    <citation type="submission" date="2024-06" db="EMBL/GenBank/DDBJ databases">
        <title>Multi-omics analyses provide insights into the biosynthesis of the anticancer antibiotic pleurotin in Hohenbuehelia grisea.</title>
        <authorList>
            <person name="Weaver J.A."/>
            <person name="Alberti F."/>
        </authorList>
    </citation>
    <scope>NUCLEOTIDE SEQUENCE [LARGE SCALE GENOMIC DNA]</scope>
    <source>
        <strain evidence="3">T-177</strain>
    </source>
</reference>
<feature type="region of interest" description="Disordered" evidence="1">
    <location>
        <begin position="1"/>
        <end position="113"/>
    </location>
</feature>